<evidence type="ECO:0000313" key="2">
    <source>
        <dbReference type="Ensembl" id="ENSCMIP00000008920.1"/>
    </source>
</evidence>
<dbReference type="OMA" id="HIHCKNE"/>
<reference evidence="2" key="5">
    <citation type="submission" date="2025-09" db="UniProtKB">
        <authorList>
            <consortium name="Ensembl"/>
        </authorList>
    </citation>
    <scope>IDENTIFICATION</scope>
</reference>
<feature type="domain" description="CFA20" evidence="1">
    <location>
        <begin position="1"/>
        <end position="180"/>
    </location>
</feature>
<evidence type="ECO:0000259" key="1">
    <source>
        <dbReference type="Pfam" id="PF05018"/>
    </source>
</evidence>
<evidence type="ECO:0000313" key="3">
    <source>
        <dbReference type="Proteomes" id="UP000314986"/>
    </source>
</evidence>
<dbReference type="STRING" id="7868.ENSCMIP00000008920"/>
<protein>
    <submittedName>
        <fullName evidence="2">CFAP20 domain containing</fullName>
    </submittedName>
</protein>
<organism evidence="2 3">
    <name type="scientific">Callorhinchus milii</name>
    <name type="common">Ghost shark</name>
    <dbReference type="NCBI Taxonomy" id="7868"/>
    <lineage>
        <taxon>Eukaryota</taxon>
        <taxon>Metazoa</taxon>
        <taxon>Chordata</taxon>
        <taxon>Craniata</taxon>
        <taxon>Vertebrata</taxon>
        <taxon>Chondrichthyes</taxon>
        <taxon>Holocephali</taxon>
        <taxon>Chimaeriformes</taxon>
        <taxon>Callorhinchidae</taxon>
        <taxon>Callorhinchus</taxon>
    </lineage>
</organism>
<dbReference type="InterPro" id="IPR040441">
    <property type="entry name" value="CFA20/CFAP20DC"/>
</dbReference>
<dbReference type="Ensembl" id="ENSCMIT00000009167.1">
    <property type="protein sequence ID" value="ENSCMIP00000008920.1"/>
    <property type="gene ID" value="ENSCMIG00000004756.1"/>
</dbReference>
<reference evidence="2" key="4">
    <citation type="submission" date="2025-08" db="UniProtKB">
        <authorList>
            <consortium name="Ensembl"/>
        </authorList>
    </citation>
    <scope>IDENTIFICATION</scope>
</reference>
<dbReference type="InterPro" id="IPR007714">
    <property type="entry name" value="CFA20_dom"/>
</dbReference>
<dbReference type="Proteomes" id="UP000314986">
    <property type="component" value="Unassembled WGS sequence"/>
</dbReference>
<accession>A0A4W3H0T2</accession>
<dbReference type="AlphaFoldDB" id="A0A4W3H0T2"/>
<proteinExistence type="predicted"/>
<dbReference type="Pfam" id="PF05018">
    <property type="entry name" value="CFA20_dom"/>
    <property type="match status" value="1"/>
</dbReference>
<dbReference type="GeneTree" id="ENSGT00390000005497"/>
<dbReference type="InParanoid" id="A0A4W3H0T2"/>
<reference evidence="3" key="1">
    <citation type="journal article" date="2006" name="Science">
        <title>Ancient noncoding elements conserved in the human genome.</title>
        <authorList>
            <person name="Venkatesh B."/>
            <person name="Kirkness E.F."/>
            <person name="Loh Y.H."/>
            <person name="Halpern A.L."/>
            <person name="Lee A.P."/>
            <person name="Johnson J."/>
            <person name="Dandona N."/>
            <person name="Viswanathan L.D."/>
            <person name="Tay A."/>
            <person name="Venter J.C."/>
            <person name="Strausberg R.L."/>
            <person name="Brenner S."/>
        </authorList>
    </citation>
    <scope>NUCLEOTIDE SEQUENCE [LARGE SCALE GENOMIC DNA]</scope>
</reference>
<keyword evidence="3" id="KW-1185">Reference proteome</keyword>
<reference evidence="3" key="2">
    <citation type="journal article" date="2007" name="PLoS Biol.">
        <title>Survey sequencing and comparative analysis of the elephant shark (Callorhinchus milii) genome.</title>
        <authorList>
            <person name="Venkatesh B."/>
            <person name="Kirkness E.F."/>
            <person name="Loh Y.H."/>
            <person name="Halpern A.L."/>
            <person name="Lee A.P."/>
            <person name="Johnson J."/>
            <person name="Dandona N."/>
            <person name="Viswanathan L.D."/>
            <person name="Tay A."/>
            <person name="Venter J.C."/>
            <person name="Strausberg R.L."/>
            <person name="Brenner S."/>
        </authorList>
    </citation>
    <scope>NUCLEOTIDE SEQUENCE [LARGE SCALE GENOMIC DNA]</scope>
</reference>
<reference evidence="3" key="3">
    <citation type="journal article" date="2014" name="Nature">
        <title>Elephant shark genome provides unique insights into gnathostome evolution.</title>
        <authorList>
            <consortium name="International Elephant Shark Genome Sequencing Consortium"/>
            <person name="Venkatesh B."/>
            <person name="Lee A.P."/>
            <person name="Ravi V."/>
            <person name="Maurya A.K."/>
            <person name="Lian M.M."/>
            <person name="Swann J.B."/>
            <person name="Ohta Y."/>
            <person name="Flajnik M.F."/>
            <person name="Sutoh Y."/>
            <person name="Kasahara M."/>
            <person name="Hoon S."/>
            <person name="Gangu V."/>
            <person name="Roy S.W."/>
            <person name="Irimia M."/>
            <person name="Korzh V."/>
            <person name="Kondrychyn I."/>
            <person name="Lim Z.W."/>
            <person name="Tay B.H."/>
            <person name="Tohari S."/>
            <person name="Kong K.W."/>
            <person name="Ho S."/>
            <person name="Lorente-Galdos B."/>
            <person name="Quilez J."/>
            <person name="Marques-Bonet T."/>
            <person name="Raney B.J."/>
            <person name="Ingham P.W."/>
            <person name="Tay A."/>
            <person name="Hillier L.W."/>
            <person name="Minx P."/>
            <person name="Boehm T."/>
            <person name="Wilson R.K."/>
            <person name="Brenner S."/>
            <person name="Warren W.C."/>
        </authorList>
    </citation>
    <scope>NUCLEOTIDE SEQUENCE [LARGE SCALE GENOMIC DNA]</scope>
</reference>
<sequence length="360" mass="39945">MFKNEYQGGPFVEIFSSQGKDPVAKWKLCGSPAIHKVFDKDVRSYVYVLEGSSQINKMQLPMDSKQTLGLIQRFLLLQLCVPMGQDFSTELLITDLGSIKRRLYLSTIHKELTATPLHAKIPLSIIKRKIWINFCIDLVSFTHEAFKGATFQSLDGIVVTANCKLRKIFTMKLQPNDTTYEDDMINFPCFTDGPTDMIPKSCQLGVDVNQVTQLLNVFILKQAELRIGSQSFSSTDLDQLNSRGTAHIRGIKSQDTSHIAFGTKVLGPQPNSGRKGGAKDVSLPTSLAQAEEQVPIDHLVLTPQDKHQATLLQVTNKKYNKPLGKLLAKIKEGVCQVGASSGQHTKIQSLHFTEPLCSTL</sequence>
<name>A0A4W3H0T2_CALMI</name>
<dbReference type="PANTHER" id="PTHR12458">
    <property type="entry name" value="ORF PROTEIN"/>
    <property type="match status" value="1"/>
</dbReference>